<comment type="similarity">
    <text evidence="3">Belongs to the nurim family.</text>
</comment>
<comment type="catalytic activity">
    <reaction evidence="11">
        <text>methanethiol + S-adenosyl-L-methionine = dimethyl sulfide + S-adenosyl-L-homocysteine + H(+)</text>
        <dbReference type="Rhea" id="RHEA:50428"/>
        <dbReference type="ChEBI" id="CHEBI:15378"/>
        <dbReference type="ChEBI" id="CHEBI:16007"/>
        <dbReference type="ChEBI" id="CHEBI:17437"/>
        <dbReference type="ChEBI" id="CHEBI:57856"/>
        <dbReference type="ChEBI" id="CHEBI:59789"/>
        <dbReference type="EC" id="2.1.1.334"/>
    </reaction>
</comment>
<evidence type="ECO:0000256" key="9">
    <source>
        <dbReference type="ARBA" id="ARBA00022989"/>
    </source>
</evidence>
<keyword evidence="8 12" id="KW-0812">Transmembrane</keyword>
<keyword evidence="5 13" id="KW-0489">Methyltransferase</keyword>
<evidence type="ECO:0000256" key="2">
    <source>
        <dbReference type="ARBA" id="ARBA00004127"/>
    </source>
</evidence>
<name>A0A521DLZ5_9BACT</name>
<dbReference type="OrthoDB" id="9809773at2"/>
<dbReference type="InterPro" id="IPR007318">
    <property type="entry name" value="Phopholipid_MeTrfase"/>
</dbReference>
<feature type="transmembrane region" description="Helical" evidence="12">
    <location>
        <begin position="7"/>
        <end position="32"/>
    </location>
</feature>
<sequence>MKRILAFIYGILSYVIFLASFCYAIAFVGDFWVPKTINSGATSALVPALLVNMALLGAFAIQHSGMARRGFKRWWTNIIPKPIERSTYVLISSMILILLMWFWQPIPATVWSVESELGRWLLWGVAALGWLIVLVTTYLISHAHLFGLQQVYDFLQARDLWYPRFQTPGLYRYIRHPMMLGFFLAFWATPEMTGGHLLFAVATSGYILVALRFEEQDLIRVFGDQYRKYRKRVPMLLPGIKGRKAVSKNRNVKVPSE</sequence>
<dbReference type="RefSeq" id="WP_142714939.1">
    <property type="nucleotide sequence ID" value="NZ_FXTH01000011.1"/>
</dbReference>
<keyword evidence="9 12" id="KW-1133">Transmembrane helix</keyword>
<keyword evidence="10 12" id="KW-0472">Membrane</keyword>
<evidence type="ECO:0000256" key="6">
    <source>
        <dbReference type="ARBA" id="ARBA00022679"/>
    </source>
</evidence>
<dbReference type="NCBIfam" id="NF045656">
    <property type="entry name" value="MeththiolMtaseMddA"/>
    <property type="match status" value="1"/>
</dbReference>
<comment type="subcellular location">
    <subcellularLocation>
        <location evidence="2">Endomembrane system</location>
        <topology evidence="2">Multi-pass membrane protein</topology>
    </subcellularLocation>
</comment>
<reference evidence="13 14" key="1">
    <citation type="submission" date="2017-05" db="EMBL/GenBank/DDBJ databases">
        <authorList>
            <person name="Varghese N."/>
            <person name="Submissions S."/>
        </authorList>
    </citation>
    <scope>NUCLEOTIDE SEQUENCE [LARGE SCALE GENOMIC DNA]</scope>
    <source>
        <strain evidence="13 14">DSM 21194</strain>
    </source>
</reference>
<feature type="transmembrane region" description="Helical" evidence="12">
    <location>
        <begin position="120"/>
        <end position="140"/>
    </location>
</feature>
<dbReference type="InterPro" id="IPR033580">
    <property type="entry name" value="Nurim-like"/>
</dbReference>
<gene>
    <name evidence="13" type="ORF">SAMN06265218_11121</name>
</gene>
<feature type="transmembrane region" description="Helical" evidence="12">
    <location>
        <begin position="86"/>
        <end position="104"/>
    </location>
</feature>
<evidence type="ECO:0000256" key="3">
    <source>
        <dbReference type="ARBA" id="ARBA00010631"/>
    </source>
</evidence>
<evidence type="ECO:0000256" key="12">
    <source>
        <dbReference type="SAM" id="Phobius"/>
    </source>
</evidence>
<dbReference type="PANTHER" id="PTHR31040:SF1">
    <property type="entry name" value="NURIM"/>
    <property type="match status" value="1"/>
</dbReference>
<dbReference type="InterPro" id="IPR054700">
    <property type="entry name" value="MddA"/>
</dbReference>
<dbReference type="Gene3D" id="1.20.120.1630">
    <property type="match status" value="1"/>
</dbReference>
<keyword evidence="7" id="KW-0949">S-adenosyl-L-methionine</keyword>
<comment type="function">
    <text evidence="1">Catalyzes the methylation of methanethiol (MeSH) to yield dimethylsulphide (DMS).</text>
</comment>
<evidence type="ECO:0000313" key="13">
    <source>
        <dbReference type="EMBL" id="SMO72612.1"/>
    </source>
</evidence>
<dbReference type="GO" id="GO:0032259">
    <property type="term" value="P:methylation"/>
    <property type="evidence" value="ECO:0007669"/>
    <property type="project" value="UniProtKB-KW"/>
</dbReference>
<keyword evidence="6 13" id="KW-0808">Transferase</keyword>
<evidence type="ECO:0000256" key="10">
    <source>
        <dbReference type="ARBA" id="ARBA00023136"/>
    </source>
</evidence>
<dbReference type="GO" id="GO:0008168">
    <property type="term" value="F:methyltransferase activity"/>
    <property type="evidence" value="ECO:0007669"/>
    <property type="project" value="UniProtKB-KW"/>
</dbReference>
<evidence type="ECO:0000313" key="14">
    <source>
        <dbReference type="Proteomes" id="UP000317593"/>
    </source>
</evidence>
<keyword evidence="14" id="KW-1185">Reference proteome</keyword>
<evidence type="ECO:0000256" key="4">
    <source>
        <dbReference type="ARBA" id="ARBA00012149"/>
    </source>
</evidence>
<dbReference type="PANTHER" id="PTHR31040">
    <property type="entry name" value="NURIM"/>
    <property type="match status" value="1"/>
</dbReference>
<dbReference type="EC" id="2.1.1.334" evidence="4"/>
<evidence type="ECO:0000256" key="11">
    <source>
        <dbReference type="ARBA" id="ARBA00048134"/>
    </source>
</evidence>
<evidence type="ECO:0000256" key="8">
    <source>
        <dbReference type="ARBA" id="ARBA00022692"/>
    </source>
</evidence>
<proteinExistence type="inferred from homology"/>
<feature type="transmembrane region" description="Helical" evidence="12">
    <location>
        <begin position="44"/>
        <end position="65"/>
    </location>
</feature>
<dbReference type="AlphaFoldDB" id="A0A521DLZ5"/>
<evidence type="ECO:0000256" key="1">
    <source>
        <dbReference type="ARBA" id="ARBA00002096"/>
    </source>
</evidence>
<dbReference type="Proteomes" id="UP000317593">
    <property type="component" value="Unassembled WGS sequence"/>
</dbReference>
<dbReference type="EMBL" id="FXTH01000011">
    <property type="protein sequence ID" value="SMO72612.1"/>
    <property type="molecule type" value="Genomic_DNA"/>
</dbReference>
<protein>
    <recommendedName>
        <fullName evidence="4">methanethiol S-methyltransferase</fullName>
        <ecNumber evidence="4">2.1.1.334</ecNumber>
    </recommendedName>
</protein>
<organism evidence="13 14">
    <name type="scientific">Fodinibius sediminis</name>
    <dbReference type="NCBI Taxonomy" id="1214077"/>
    <lineage>
        <taxon>Bacteria</taxon>
        <taxon>Pseudomonadati</taxon>
        <taxon>Balneolota</taxon>
        <taxon>Balneolia</taxon>
        <taxon>Balneolales</taxon>
        <taxon>Balneolaceae</taxon>
        <taxon>Fodinibius</taxon>
    </lineage>
</organism>
<accession>A0A521DLZ5</accession>
<dbReference type="Pfam" id="PF04191">
    <property type="entry name" value="PEMT"/>
    <property type="match status" value="1"/>
</dbReference>
<evidence type="ECO:0000256" key="5">
    <source>
        <dbReference type="ARBA" id="ARBA00022603"/>
    </source>
</evidence>
<dbReference type="GO" id="GO:0012505">
    <property type="term" value="C:endomembrane system"/>
    <property type="evidence" value="ECO:0007669"/>
    <property type="project" value="UniProtKB-SubCell"/>
</dbReference>
<evidence type="ECO:0000256" key="7">
    <source>
        <dbReference type="ARBA" id="ARBA00022691"/>
    </source>
</evidence>